<dbReference type="InterPro" id="IPR044067">
    <property type="entry name" value="PCV_3C_PRO"/>
</dbReference>
<dbReference type="GO" id="GO:0003968">
    <property type="term" value="F:RNA-directed RNA polymerase activity"/>
    <property type="evidence" value="ECO:0007669"/>
    <property type="project" value="InterPro"/>
</dbReference>
<organism evidence="4">
    <name type="scientific">Graphocephala atropunctata</name>
    <dbReference type="NCBI Taxonomy" id="36148"/>
    <lineage>
        <taxon>Eukaryota</taxon>
        <taxon>Metazoa</taxon>
        <taxon>Ecdysozoa</taxon>
        <taxon>Arthropoda</taxon>
        <taxon>Hexapoda</taxon>
        <taxon>Insecta</taxon>
        <taxon>Pterygota</taxon>
        <taxon>Neoptera</taxon>
        <taxon>Paraneoptera</taxon>
        <taxon>Hemiptera</taxon>
        <taxon>Auchenorrhyncha</taxon>
        <taxon>Membracoidea</taxon>
        <taxon>Cicadellidae</taxon>
        <taxon>Cicadellinae</taxon>
        <taxon>Cicadellini</taxon>
        <taxon>Graphocephala</taxon>
    </lineage>
</organism>
<dbReference type="InterPro" id="IPR043502">
    <property type="entry name" value="DNA/RNA_pol_sf"/>
</dbReference>
<dbReference type="GO" id="GO:0071897">
    <property type="term" value="P:DNA biosynthetic process"/>
    <property type="evidence" value="ECO:0007669"/>
    <property type="project" value="UniProtKB-ARBA"/>
</dbReference>
<dbReference type="Pfam" id="PF00680">
    <property type="entry name" value="RdRP_1"/>
    <property type="match status" value="1"/>
</dbReference>
<reference evidence="4" key="1">
    <citation type="submission" date="2015-11" db="EMBL/GenBank/DDBJ databases">
        <title>De novo transcriptome assembly of four potential Pierce s Disease insect vectors from Arizona vineyards.</title>
        <authorList>
            <person name="Tassone E.E."/>
        </authorList>
    </citation>
    <scope>NUCLEOTIDE SEQUENCE</scope>
</reference>
<dbReference type="Gene3D" id="2.40.10.10">
    <property type="entry name" value="Trypsin-like serine proteases"/>
    <property type="match status" value="1"/>
</dbReference>
<gene>
    <name evidence="4" type="ORF">g.39854</name>
</gene>
<accession>A0A1B6MVN9</accession>
<dbReference type="GO" id="GO:0003723">
    <property type="term" value="F:RNA binding"/>
    <property type="evidence" value="ECO:0007669"/>
    <property type="project" value="InterPro"/>
</dbReference>
<dbReference type="GO" id="GO:0006351">
    <property type="term" value="P:DNA-templated transcription"/>
    <property type="evidence" value="ECO:0007669"/>
    <property type="project" value="InterPro"/>
</dbReference>
<feature type="compositionally biased region" description="Low complexity" evidence="2">
    <location>
        <begin position="38"/>
        <end position="48"/>
    </location>
</feature>
<feature type="region of interest" description="Disordered" evidence="2">
    <location>
        <begin position="36"/>
        <end position="94"/>
    </location>
</feature>
<feature type="compositionally biased region" description="Basic residues" evidence="2">
    <location>
        <begin position="82"/>
        <end position="92"/>
    </location>
</feature>
<name>A0A1B6MVN9_9HEMI</name>
<dbReference type="InterPro" id="IPR001205">
    <property type="entry name" value="RNA-dir_pol_C"/>
</dbReference>
<feature type="non-terminal residue" evidence="4">
    <location>
        <position position="1"/>
    </location>
</feature>
<proteinExistence type="predicted"/>
<protein>
    <recommendedName>
        <fullName evidence="3">Peptidase C3 domain-containing protein</fullName>
    </recommendedName>
</protein>
<dbReference type="PROSITE" id="PS51874">
    <property type="entry name" value="PCV_3C_PRO"/>
    <property type="match status" value="1"/>
</dbReference>
<sequence>AGGRIVLTAYDWYKRGNSIAEAARAVGSQMMDEDPDLAAGAAAAEAPGAAGGLGYGGPPMRAPATSGDDDDTQTTSSVSTGGRRRPVHRSQRGQRIQNAIQDIVNTVRNEPQQEELGITIVVHDLDQRGLRGVSVAEGIPNTCIHAGLSAAVPAGLVWYNNGSWQRSVQGVGFRFDDNPCGDECLWAGETGRRRQVAFYERFLEERRDEMARSALRWITATEDLKALYKSSIPPVFQPDWMYAPVVLDERSQALIGPSWWDYLSSFWASYGAAIKLCLGVVGACAVIYGGHQLYGMFNSSTVHDVVEKGTPAATGSLAGAVRIESQSPPDRTTHARSTVPIRRGAPASQAGELDAVVEQYVVNNAVSAEVWKDGVRVRVLHGYGVCDHLVIIPRHYMQVLTDRAFEIRIGPLTQPMTRVRVEPVKQDFKPFAANDFAVWRWPPSTNSFKDIRKFFLKEEDLGRHLPADAVLYVLPGKNGVSILAAEVRLRGAIGSLPVRNINGELMEVQDVLVYNFSRPGACGSLLKTRNTQRPLIGMHVAGCGEDFEGDGYAVIITQEILYTLTKGEEVILPPDVQLGPVEDCSYVFPEDVAVQVHGALLPSDTPSTPSKSKLERSSVYGSEGLEADVRPAVMNAKDPAYSFDDTPLIAGCKNHGKLTDDFSTTDLNYAHGFLSDLLSTMAPIVVDATKLTPEEAVVGLPGVAYYDPLDLNTSPGYPLMLKVGSKKLDYVDVIRDGEDRPVSATLSAELATIVADASELRRRGVRYPTYWVDTPKDEKRATQKALKYAGTRIICNGPFEHAIAMRQNFLHFSAAFMQQRRSLNHAVGINPTSREWHDLGLRLMNKNTNLITLDYSNFGPGFNARVCRLVCDLIVQWTLTNVRG</sequence>
<evidence type="ECO:0000256" key="1">
    <source>
        <dbReference type="ARBA" id="ARBA00022801"/>
    </source>
</evidence>
<dbReference type="InterPro" id="IPR009003">
    <property type="entry name" value="Peptidase_S1_PA"/>
</dbReference>
<evidence type="ECO:0000313" key="4">
    <source>
        <dbReference type="EMBL" id="JAT39962.1"/>
    </source>
</evidence>
<dbReference type="EMBL" id="GEBQ01000015">
    <property type="protein sequence ID" value="JAT39962.1"/>
    <property type="molecule type" value="Transcribed_RNA"/>
</dbReference>
<dbReference type="InterPro" id="IPR043504">
    <property type="entry name" value="Peptidase_S1_PA_chymotrypsin"/>
</dbReference>
<evidence type="ECO:0000256" key="2">
    <source>
        <dbReference type="SAM" id="MobiDB-lite"/>
    </source>
</evidence>
<dbReference type="SUPFAM" id="SSF50494">
    <property type="entry name" value="Trypsin-like serine proteases"/>
    <property type="match status" value="1"/>
</dbReference>
<keyword evidence="1" id="KW-0378">Hydrolase</keyword>
<dbReference type="SUPFAM" id="SSF56672">
    <property type="entry name" value="DNA/RNA polymerases"/>
    <property type="match status" value="1"/>
</dbReference>
<dbReference type="AlphaFoldDB" id="A0A1B6MVN9"/>
<evidence type="ECO:0000259" key="3">
    <source>
        <dbReference type="PROSITE" id="PS51874"/>
    </source>
</evidence>
<feature type="domain" description="Peptidase C3" evidence="3">
    <location>
        <begin position="344"/>
        <end position="561"/>
    </location>
</feature>
<feature type="non-terminal residue" evidence="4">
    <location>
        <position position="884"/>
    </location>
</feature>
<dbReference type="GO" id="GO:0006508">
    <property type="term" value="P:proteolysis"/>
    <property type="evidence" value="ECO:0007669"/>
    <property type="project" value="InterPro"/>
</dbReference>
<dbReference type="GO" id="GO:0004197">
    <property type="term" value="F:cysteine-type endopeptidase activity"/>
    <property type="evidence" value="ECO:0007669"/>
    <property type="project" value="InterPro"/>
</dbReference>